<dbReference type="Proteomes" id="UP000244722">
    <property type="component" value="Unassembled WGS sequence"/>
</dbReference>
<gene>
    <name evidence="1" type="ORF">B9Z19DRAFT_1134885</name>
</gene>
<evidence type="ECO:0000313" key="1">
    <source>
        <dbReference type="EMBL" id="PUU73616.1"/>
    </source>
</evidence>
<sequence length="198" mass="21464">MSIEYFTLELVEEMAAAFLGMTIIGTGGTEEPQQAPGAASDLMSTLERLSPPESPPPLDSIKVDEALECKICFGNEINVRFKECTHGACSACTLGIWRSKAERHNPLPSWFPCHLCRAEINRLGALIPVSGDENGDAGSASLGSGEEVIMSSVIFRVSEWVDIGEWVKGLSKEWSDYVRKANEELGNTQEGLEGTDVV</sequence>
<name>A0A2T6ZDU2_TUBBO</name>
<evidence type="ECO:0000313" key="2">
    <source>
        <dbReference type="Proteomes" id="UP000244722"/>
    </source>
</evidence>
<dbReference type="EMBL" id="NESQ01000363">
    <property type="protein sequence ID" value="PUU73616.1"/>
    <property type="molecule type" value="Genomic_DNA"/>
</dbReference>
<proteinExistence type="predicted"/>
<dbReference type="Gene3D" id="3.30.40.10">
    <property type="entry name" value="Zinc/RING finger domain, C3HC4 (zinc finger)"/>
    <property type="match status" value="1"/>
</dbReference>
<organism evidence="1 2">
    <name type="scientific">Tuber borchii</name>
    <name type="common">White truffle</name>
    <dbReference type="NCBI Taxonomy" id="42251"/>
    <lineage>
        <taxon>Eukaryota</taxon>
        <taxon>Fungi</taxon>
        <taxon>Dikarya</taxon>
        <taxon>Ascomycota</taxon>
        <taxon>Pezizomycotina</taxon>
        <taxon>Pezizomycetes</taxon>
        <taxon>Pezizales</taxon>
        <taxon>Tuberaceae</taxon>
        <taxon>Tuber</taxon>
    </lineage>
</organism>
<accession>A0A2T6ZDU2</accession>
<reference evidence="1 2" key="1">
    <citation type="submission" date="2017-04" db="EMBL/GenBank/DDBJ databases">
        <title>Draft genome sequence of Tuber borchii Vittad., a whitish edible truffle.</title>
        <authorList>
            <consortium name="DOE Joint Genome Institute"/>
            <person name="Murat C."/>
            <person name="Kuo A."/>
            <person name="Barry K.W."/>
            <person name="Clum A."/>
            <person name="Dockter R.B."/>
            <person name="Fauchery L."/>
            <person name="Iotti M."/>
            <person name="Kohler A."/>
            <person name="Labutti K."/>
            <person name="Lindquist E.A."/>
            <person name="Lipzen A."/>
            <person name="Ohm R.A."/>
            <person name="Wang M."/>
            <person name="Grigoriev I.V."/>
            <person name="Zambonelli A."/>
            <person name="Martin F.M."/>
        </authorList>
    </citation>
    <scope>NUCLEOTIDE SEQUENCE [LARGE SCALE GENOMIC DNA]</scope>
    <source>
        <strain evidence="1 2">Tbo3840</strain>
    </source>
</reference>
<dbReference type="InterPro" id="IPR013083">
    <property type="entry name" value="Znf_RING/FYVE/PHD"/>
</dbReference>
<protein>
    <submittedName>
        <fullName evidence="1">Uncharacterized protein</fullName>
    </submittedName>
</protein>
<keyword evidence="2" id="KW-1185">Reference proteome</keyword>
<dbReference type="OrthoDB" id="10037309at2759"/>
<comment type="caution">
    <text evidence="1">The sequence shown here is derived from an EMBL/GenBank/DDBJ whole genome shotgun (WGS) entry which is preliminary data.</text>
</comment>
<dbReference type="SUPFAM" id="SSF57850">
    <property type="entry name" value="RING/U-box"/>
    <property type="match status" value="1"/>
</dbReference>
<dbReference type="AlphaFoldDB" id="A0A2T6ZDU2"/>